<evidence type="ECO:0000313" key="3">
    <source>
        <dbReference type="Proteomes" id="UP001344447"/>
    </source>
</evidence>
<protein>
    <submittedName>
        <fullName evidence="2">Uncharacterized protein</fullName>
    </submittedName>
</protein>
<proteinExistence type="predicted"/>
<name>A0AAN7U2V5_9MYCE</name>
<dbReference type="Proteomes" id="UP001344447">
    <property type="component" value="Unassembled WGS sequence"/>
</dbReference>
<sequence>MSSKIYLESISYDQNEEKPKFKSNTPYKSHRKTTSALVRNADAALYDITNSPPQSTSKYSTPLSPQTPKLSSPKQSVSTKSTPLKSTNTSNNTSNHISFLDGTSLVSKNPFTPLSTQPLLININL</sequence>
<feature type="compositionally biased region" description="Low complexity" evidence="1">
    <location>
        <begin position="78"/>
        <end position="95"/>
    </location>
</feature>
<comment type="caution">
    <text evidence="2">The sequence shown here is derived from an EMBL/GenBank/DDBJ whole genome shotgun (WGS) entry which is preliminary data.</text>
</comment>
<organism evidence="2 3">
    <name type="scientific">Dictyostelium firmibasis</name>
    <dbReference type="NCBI Taxonomy" id="79012"/>
    <lineage>
        <taxon>Eukaryota</taxon>
        <taxon>Amoebozoa</taxon>
        <taxon>Evosea</taxon>
        <taxon>Eumycetozoa</taxon>
        <taxon>Dictyostelia</taxon>
        <taxon>Dictyosteliales</taxon>
        <taxon>Dictyosteliaceae</taxon>
        <taxon>Dictyostelium</taxon>
    </lineage>
</organism>
<feature type="region of interest" description="Disordered" evidence="1">
    <location>
        <begin position="1"/>
        <end position="95"/>
    </location>
</feature>
<feature type="compositionally biased region" description="Polar residues" evidence="1">
    <location>
        <begin position="48"/>
        <end position="77"/>
    </location>
</feature>
<dbReference type="EMBL" id="JAVFKY010000002">
    <property type="protein sequence ID" value="KAK5580767.1"/>
    <property type="molecule type" value="Genomic_DNA"/>
</dbReference>
<keyword evidence="3" id="KW-1185">Reference proteome</keyword>
<accession>A0AAN7U2V5</accession>
<evidence type="ECO:0000313" key="2">
    <source>
        <dbReference type="EMBL" id="KAK5580767.1"/>
    </source>
</evidence>
<reference evidence="2 3" key="1">
    <citation type="submission" date="2023-11" db="EMBL/GenBank/DDBJ databases">
        <title>Dfirmibasis_genome.</title>
        <authorList>
            <person name="Edelbroek B."/>
            <person name="Kjellin J."/>
            <person name="Jerlstrom-Hultqvist J."/>
            <person name="Soderbom F."/>
        </authorList>
    </citation>
    <scope>NUCLEOTIDE SEQUENCE [LARGE SCALE GENOMIC DNA]</scope>
    <source>
        <strain evidence="2 3">TNS-C-14</strain>
    </source>
</reference>
<evidence type="ECO:0000256" key="1">
    <source>
        <dbReference type="SAM" id="MobiDB-lite"/>
    </source>
</evidence>
<dbReference type="AlphaFoldDB" id="A0AAN7U2V5"/>
<gene>
    <name evidence="2" type="ORF">RB653_000791</name>
</gene>